<dbReference type="PANTHER" id="PTHR33371">
    <property type="entry name" value="INTERMEMBRANE PHOSPHOLIPID TRANSPORT SYSTEM BINDING PROTEIN MLAD-RELATED"/>
    <property type="match status" value="1"/>
</dbReference>
<dbReference type="EMBL" id="VSSQ01025065">
    <property type="protein sequence ID" value="MPM72961.1"/>
    <property type="molecule type" value="Genomic_DNA"/>
</dbReference>
<feature type="transmembrane region" description="Helical" evidence="1">
    <location>
        <begin position="12"/>
        <end position="29"/>
    </location>
</feature>
<keyword evidence="1" id="KW-0812">Transmembrane</keyword>
<dbReference type="InterPro" id="IPR052336">
    <property type="entry name" value="MlaD_Phospholipid_Transporter"/>
</dbReference>
<dbReference type="PANTHER" id="PTHR33371:SF4">
    <property type="entry name" value="INTERMEMBRANE PHOSPHOLIPID TRANSPORT SYSTEM BINDING PROTEIN MLAD"/>
    <property type="match status" value="1"/>
</dbReference>
<gene>
    <name evidence="3" type="ORF">SDC9_119937</name>
</gene>
<organism evidence="3">
    <name type="scientific">bioreactor metagenome</name>
    <dbReference type="NCBI Taxonomy" id="1076179"/>
    <lineage>
        <taxon>unclassified sequences</taxon>
        <taxon>metagenomes</taxon>
        <taxon>ecological metagenomes</taxon>
    </lineage>
</organism>
<name>A0A645C7I6_9ZZZZ</name>
<protein>
    <recommendedName>
        <fullName evidence="2">Mce/MlaD domain-containing protein</fullName>
    </recommendedName>
</protein>
<sequence>MGKTKKTLKLGIFIASALILFIVAIYLIGSKQNLFTSTTEVHASFKDIRGLISGNIVRFAGISIGTVNDIRIIADSSVIVSMTIRDTYTDYIYKNSAVQIGQEGLMGGKIVLISTGDPATGKVEEDDYLPVAEGLDIQAMIAQATVMLEEAKGVIANLRSVTDKIDNGDGDIARLINDNSLTTNLKDATSRLNASLSDVNQITSKINNGHGDLGKLVNDDSITTQLNTIMANLSSTTKNADSLVNQLHQTSYSINHGEGVLPRLLNDKQMGLSVDTAIANVDQGVIEITKAAETIANSWIFRLFSKNKNKQNEQQKEPLKVNTGDTLIIRPVNRSSPEVLND</sequence>
<accession>A0A645C7I6</accession>
<dbReference type="InterPro" id="IPR003399">
    <property type="entry name" value="Mce/MlaD"/>
</dbReference>
<keyword evidence="1" id="KW-1133">Transmembrane helix</keyword>
<evidence type="ECO:0000259" key="2">
    <source>
        <dbReference type="Pfam" id="PF02470"/>
    </source>
</evidence>
<reference evidence="3" key="1">
    <citation type="submission" date="2019-08" db="EMBL/GenBank/DDBJ databases">
        <authorList>
            <person name="Kucharzyk K."/>
            <person name="Murdoch R.W."/>
            <person name="Higgins S."/>
            <person name="Loffler F."/>
        </authorList>
    </citation>
    <scope>NUCLEOTIDE SEQUENCE</scope>
</reference>
<comment type="caution">
    <text evidence="3">The sequence shown here is derived from an EMBL/GenBank/DDBJ whole genome shotgun (WGS) entry which is preliminary data.</text>
</comment>
<dbReference type="Pfam" id="PF02470">
    <property type="entry name" value="MlaD"/>
    <property type="match status" value="1"/>
</dbReference>
<proteinExistence type="predicted"/>
<dbReference type="AlphaFoldDB" id="A0A645C7I6"/>
<evidence type="ECO:0000256" key="1">
    <source>
        <dbReference type="SAM" id="Phobius"/>
    </source>
</evidence>
<keyword evidence="1" id="KW-0472">Membrane</keyword>
<feature type="domain" description="Mce/MlaD" evidence="2">
    <location>
        <begin position="38"/>
        <end position="115"/>
    </location>
</feature>
<evidence type="ECO:0000313" key="3">
    <source>
        <dbReference type="EMBL" id="MPM72961.1"/>
    </source>
</evidence>